<reference evidence="2" key="1">
    <citation type="journal article" date="2014" name="Front. Microbiol.">
        <title>High frequency of phylogenetically diverse reductive dehalogenase-homologous genes in deep subseafloor sedimentary metagenomes.</title>
        <authorList>
            <person name="Kawai M."/>
            <person name="Futagami T."/>
            <person name="Toyoda A."/>
            <person name="Takaki Y."/>
            <person name="Nishi S."/>
            <person name="Hori S."/>
            <person name="Arai W."/>
            <person name="Tsubouchi T."/>
            <person name="Morono Y."/>
            <person name="Uchiyama I."/>
            <person name="Ito T."/>
            <person name="Fujiyama A."/>
            <person name="Inagaki F."/>
            <person name="Takami H."/>
        </authorList>
    </citation>
    <scope>NUCLEOTIDE SEQUENCE</scope>
    <source>
        <strain evidence="2">Expedition CK06-06</strain>
    </source>
</reference>
<dbReference type="Gene3D" id="3.10.20.30">
    <property type="match status" value="1"/>
</dbReference>
<evidence type="ECO:0000259" key="1">
    <source>
        <dbReference type="Pfam" id="PF14451"/>
    </source>
</evidence>
<evidence type="ECO:0000313" key="2">
    <source>
        <dbReference type="EMBL" id="GAH18140.1"/>
    </source>
</evidence>
<accession>X1ECQ6</accession>
<comment type="caution">
    <text evidence="2">The sequence shown here is derived from an EMBL/GenBank/DDBJ whole genome shotgun (WGS) entry which is preliminary data.</text>
</comment>
<organism evidence="2">
    <name type="scientific">marine sediment metagenome</name>
    <dbReference type="NCBI Taxonomy" id="412755"/>
    <lineage>
        <taxon>unclassified sequences</taxon>
        <taxon>metagenomes</taxon>
        <taxon>ecological metagenomes</taxon>
    </lineage>
</organism>
<dbReference type="SUPFAM" id="SSF54285">
    <property type="entry name" value="MoaD/ThiS"/>
    <property type="match status" value="1"/>
</dbReference>
<dbReference type="InterPro" id="IPR027798">
    <property type="entry name" value="Ub_Mut7C"/>
</dbReference>
<protein>
    <recommendedName>
        <fullName evidence="1">Ubiquitin Mut7-C domain-containing protein</fullName>
    </recommendedName>
</protein>
<sequence>MSILIKLYGKLGENVKDVDLKEGLPVTFYVEDKNVHNVYDIVEKFAIREDELSHIFVNGKYCRVGKEVRDGDRVGLFPKNMALMFVEITLE</sequence>
<name>X1ECQ6_9ZZZZ</name>
<dbReference type="Pfam" id="PF14451">
    <property type="entry name" value="Ub-Mut7C"/>
    <property type="match status" value="1"/>
</dbReference>
<gene>
    <name evidence="2" type="ORF">S01H4_57239</name>
</gene>
<dbReference type="AlphaFoldDB" id="X1ECQ6"/>
<dbReference type="InterPro" id="IPR012675">
    <property type="entry name" value="Beta-grasp_dom_sf"/>
</dbReference>
<proteinExistence type="predicted"/>
<dbReference type="InterPro" id="IPR016155">
    <property type="entry name" value="Mopterin_synth/thiamin_S_b"/>
</dbReference>
<feature type="domain" description="Ubiquitin Mut7-C" evidence="1">
    <location>
        <begin position="30"/>
        <end position="81"/>
    </location>
</feature>
<dbReference type="EMBL" id="BART01033270">
    <property type="protein sequence ID" value="GAH18140.1"/>
    <property type="molecule type" value="Genomic_DNA"/>
</dbReference>